<accession>A0A2A5JUL3</accession>
<name>A0A2A5JUL3_PSEO7</name>
<feature type="transmembrane region" description="Helical" evidence="1">
    <location>
        <begin position="178"/>
        <end position="197"/>
    </location>
</feature>
<keyword evidence="1" id="KW-0812">Transmembrane</keyword>
<organism evidence="2 3">
    <name type="scientific">Pseudoalteromonas piscicida</name>
    <dbReference type="NCBI Taxonomy" id="43662"/>
    <lineage>
        <taxon>Bacteria</taxon>
        <taxon>Pseudomonadati</taxon>
        <taxon>Pseudomonadota</taxon>
        <taxon>Gammaproteobacteria</taxon>
        <taxon>Alteromonadales</taxon>
        <taxon>Pseudoalteromonadaceae</taxon>
        <taxon>Pseudoalteromonas</taxon>
    </lineage>
</organism>
<feature type="transmembrane region" description="Helical" evidence="1">
    <location>
        <begin position="6"/>
        <end position="38"/>
    </location>
</feature>
<dbReference type="EMBL" id="NKHF01000019">
    <property type="protein sequence ID" value="PCK33019.1"/>
    <property type="molecule type" value="Genomic_DNA"/>
</dbReference>
<feature type="transmembrane region" description="Helical" evidence="1">
    <location>
        <begin position="125"/>
        <end position="146"/>
    </location>
</feature>
<protein>
    <submittedName>
        <fullName evidence="2">Uncharacterized protein</fullName>
    </submittedName>
</protein>
<evidence type="ECO:0000313" key="2">
    <source>
        <dbReference type="EMBL" id="PCK33019.1"/>
    </source>
</evidence>
<comment type="caution">
    <text evidence="2">The sequence shown here is derived from an EMBL/GenBank/DDBJ whole genome shotgun (WGS) entry which is preliminary data.</text>
</comment>
<sequence>MRSLFSLSLITCIIALLFASVIKFGVLESIICAMLFLLTCFSRKDENSQLLTLIFAAVFVLEVCVAIGSRYFIFPAVESFFVENIYAFGLQLLVNLLLLFLVKHRMTIAVLLTRGKSASVFEKNYAEGPLYFLVMVLVFIDFMALMENFLRNLDRMGVNEETAKIFWEVTFFYDYFEYLKAVPTFLCITLLYVGLVVRTKRQPIQN</sequence>
<evidence type="ECO:0000313" key="3">
    <source>
        <dbReference type="Proteomes" id="UP000228621"/>
    </source>
</evidence>
<keyword evidence="1" id="KW-0472">Membrane</keyword>
<evidence type="ECO:0000256" key="1">
    <source>
        <dbReference type="SAM" id="Phobius"/>
    </source>
</evidence>
<dbReference type="OrthoDB" id="6314306at2"/>
<dbReference type="RefSeq" id="WP_099640846.1">
    <property type="nucleotide sequence ID" value="NZ_NKHF01000019.1"/>
</dbReference>
<dbReference type="Proteomes" id="UP000228621">
    <property type="component" value="Unassembled WGS sequence"/>
</dbReference>
<proteinExistence type="predicted"/>
<feature type="transmembrane region" description="Helical" evidence="1">
    <location>
        <begin position="50"/>
        <end position="73"/>
    </location>
</feature>
<feature type="transmembrane region" description="Helical" evidence="1">
    <location>
        <begin position="85"/>
        <end position="104"/>
    </location>
</feature>
<reference evidence="3" key="1">
    <citation type="journal article" date="2019" name="Genome Announc.">
        <title>Draft Genome Sequence of Pseudoalteromonas piscicida Strain 36Y ROTHPW, an Hypersaline Seawater Isolate from the South Coast of Sonora, Mexico.</title>
        <authorList>
            <person name="Sanchez-Diaz R."/>
            <person name="Molina-Garza Z.J."/>
            <person name="Cruz-Suarez L.E."/>
            <person name="Selvin J."/>
            <person name="Kiran G.S."/>
            <person name="Ibarra-Gamez J.C."/>
            <person name="Gomez-Gil B."/>
            <person name="Galaviz-Silva L."/>
        </authorList>
    </citation>
    <scope>NUCLEOTIDE SEQUENCE [LARGE SCALE GENOMIC DNA]</scope>
    <source>
        <strain evidence="3">36Y_RITHPW</strain>
    </source>
</reference>
<dbReference type="AlphaFoldDB" id="A0A2A5JUL3"/>
<gene>
    <name evidence="2" type="ORF">CEX98_04045</name>
</gene>
<keyword evidence="3" id="KW-1185">Reference proteome</keyword>
<keyword evidence="1" id="KW-1133">Transmembrane helix</keyword>